<dbReference type="AlphaFoldDB" id="A0A0P6WYT4"/>
<dbReference type="RefSeq" id="WP_062420482.1">
    <property type="nucleotide sequence ID" value="NZ_BBYA01000002.1"/>
</dbReference>
<dbReference type="InterPro" id="IPR002173">
    <property type="entry name" value="Carboh/pur_kinase_PfkB_CS"/>
</dbReference>
<dbReference type="Pfam" id="PF00294">
    <property type="entry name" value="PfkB"/>
    <property type="match status" value="1"/>
</dbReference>
<dbReference type="PROSITE" id="PS00583">
    <property type="entry name" value="PFKB_KINASES_1"/>
    <property type="match status" value="1"/>
</dbReference>
<dbReference type="Proteomes" id="UP000050430">
    <property type="component" value="Unassembled WGS sequence"/>
</dbReference>
<gene>
    <name evidence="4" type="ORF">ADM99_10385</name>
</gene>
<dbReference type="PANTHER" id="PTHR10584">
    <property type="entry name" value="SUGAR KINASE"/>
    <property type="match status" value="1"/>
</dbReference>
<dbReference type="OrthoDB" id="9788681at2"/>
<keyword evidence="5" id="KW-1185">Reference proteome</keyword>
<protein>
    <submittedName>
        <fullName evidence="4">Ribokinase</fullName>
    </submittedName>
</protein>
<dbReference type="SUPFAM" id="SSF53613">
    <property type="entry name" value="Ribokinase-like"/>
    <property type="match status" value="1"/>
</dbReference>
<dbReference type="GO" id="GO:0016301">
    <property type="term" value="F:kinase activity"/>
    <property type="evidence" value="ECO:0007669"/>
    <property type="project" value="UniProtKB-KW"/>
</dbReference>
<dbReference type="CDD" id="cd01942">
    <property type="entry name" value="ribokinase_group_A"/>
    <property type="match status" value="1"/>
</dbReference>
<feature type="domain" description="Carbohydrate kinase PfkB" evidence="3">
    <location>
        <begin position="34"/>
        <end position="293"/>
    </location>
</feature>
<reference evidence="4 5" key="1">
    <citation type="submission" date="2015-07" db="EMBL/GenBank/DDBJ databases">
        <title>Genome sequence of Leptolinea tardivitalis DSM 16556.</title>
        <authorList>
            <person name="Hemp J."/>
            <person name="Ward L.M."/>
            <person name="Pace L.A."/>
            <person name="Fischer W.W."/>
        </authorList>
    </citation>
    <scope>NUCLEOTIDE SEQUENCE [LARGE SCALE GENOMIC DNA]</scope>
    <source>
        <strain evidence="4 5">YMTK-2</strain>
    </source>
</reference>
<organism evidence="4 5">
    <name type="scientific">Leptolinea tardivitalis</name>
    <dbReference type="NCBI Taxonomy" id="229920"/>
    <lineage>
        <taxon>Bacteria</taxon>
        <taxon>Bacillati</taxon>
        <taxon>Chloroflexota</taxon>
        <taxon>Anaerolineae</taxon>
        <taxon>Anaerolineales</taxon>
        <taxon>Anaerolineaceae</taxon>
        <taxon>Leptolinea</taxon>
    </lineage>
</organism>
<evidence type="ECO:0000313" key="4">
    <source>
        <dbReference type="EMBL" id="KPL71824.1"/>
    </source>
</evidence>
<dbReference type="PANTHER" id="PTHR10584:SF166">
    <property type="entry name" value="RIBOKINASE"/>
    <property type="match status" value="1"/>
</dbReference>
<proteinExistence type="predicted"/>
<dbReference type="InterPro" id="IPR029056">
    <property type="entry name" value="Ribokinase-like"/>
</dbReference>
<evidence type="ECO:0000259" key="3">
    <source>
        <dbReference type="Pfam" id="PF00294"/>
    </source>
</evidence>
<name>A0A0P6WYT4_9CHLR</name>
<dbReference type="EMBL" id="LGCK01000010">
    <property type="protein sequence ID" value="KPL71824.1"/>
    <property type="molecule type" value="Genomic_DNA"/>
</dbReference>
<evidence type="ECO:0000256" key="1">
    <source>
        <dbReference type="ARBA" id="ARBA00022679"/>
    </source>
</evidence>
<comment type="caution">
    <text evidence="4">The sequence shown here is derived from an EMBL/GenBank/DDBJ whole genome shotgun (WGS) entry which is preliminary data.</text>
</comment>
<keyword evidence="1" id="KW-0808">Transferase</keyword>
<dbReference type="InterPro" id="IPR011611">
    <property type="entry name" value="PfkB_dom"/>
</dbReference>
<dbReference type="Gene3D" id="3.40.1190.20">
    <property type="match status" value="1"/>
</dbReference>
<accession>A0A0P6WYT4</accession>
<evidence type="ECO:0000313" key="5">
    <source>
        <dbReference type="Proteomes" id="UP000050430"/>
    </source>
</evidence>
<dbReference type="PATRIC" id="fig|229920.5.peg.1988"/>
<dbReference type="STRING" id="229920.ADM99_10385"/>
<evidence type="ECO:0000256" key="2">
    <source>
        <dbReference type="ARBA" id="ARBA00022777"/>
    </source>
</evidence>
<keyword evidence="2 4" id="KW-0418">Kinase</keyword>
<sequence>MTILCTGSVAFDYLMSFPGYFRDHIIPEKLETISLSFLVDSMVRQRGGVAPNIAYNLALLGEKPRLLATVGEDFEEYRVWLEEHGVDTKYVKVIPGKYTASFFANTDKSNAQIASFYTGAMANAAELRIRDANIKDISLVVISPNSPEAMAEYPVECQKLKIPYLYDPSQQIVRMDKETLRKGVEGADSLFCNEYEFELLQNATEMKANDILKKVRFMVITQGKDGALVFAEGKKYVIPVFPPSQILDPTGVGDAFRGGFLSGLTLNLDWQTCGQMGSLAATYCLERRGTQNHTYTREEFIERYRTQFDDQGALDALLKR</sequence>